<organism evidence="6 7">
    <name type="scientific">Paraburkholderia gardini</name>
    <dbReference type="NCBI Taxonomy" id="2823469"/>
    <lineage>
        <taxon>Bacteria</taxon>
        <taxon>Pseudomonadati</taxon>
        <taxon>Pseudomonadota</taxon>
        <taxon>Betaproteobacteria</taxon>
        <taxon>Burkholderiales</taxon>
        <taxon>Burkholderiaceae</taxon>
        <taxon>Paraburkholderia</taxon>
    </lineage>
</organism>
<comment type="caution">
    <text evidence="6">The sequence shown here is derived from an EMBL/GenBank/DDBJ whole genome shotgun (WGS) entry which is preliminary data.</text>
</comment>
<keyword evidence="3" id="KW-0238">DNA-binding</keyword>
<accession>A0ABM8U4H4</accession>
<dbReference type="PANTHER" id="PTHR30579">
    <property type="entry name" value="TRANSCRIPTIONAL REGULATOR"/>
    <property type="match status" value="1"/>
</dbReference>
<evidence type="ECO:0000313" key="6">
    <source>
        <dbReference type="EMBL" id="CAG4901981.1"/>
    </source>
</evidence>
<comment type="similarity">
    <text evidence="1">Belongs to the LysR transcriptional regulatory family.</text>
</comment>
<dbReference type="InterPro" id="IPR036390">
    <property type="entry name" value="WH_DNA-bd_sf"/>
</dbReference>
<dbReference type="SUPFAM" id="SSF46785">
    <property type="entry name" value="Winged helix' DNA-binding domain"/>
    <property type="match status" value="1"/>
</dbReference>
<evidence type="ECO:0000256" key="3">
    <source>
        <dbReference type="ARBA" id="ARBA00023125"/>
    </source>
</evidence>
<sequence>MLDYALLDALAAVVRHGSFDRAANELNVTPSAVSQRVKLLEERVGSVLVKRGQPCVATTSGALLCRHTERVQLLEAELGGRLPTLPGALVESWPTLRVAVNDDSVGTWFIDAVADFCVEREMLLDLVIDDQDHTAQRIRDGSVQGAVTTQADPVQGCRSTRLGRMRYLAVCAPRYFERHFAEGVTRDALRNAPCVDFNPKDQLQKRFMRRVTRAELDPPLHWIPHVAGFLRACVTGMGWGMCPERMVAPHLASGELVEMTPGRHLDIDLYWQSWRLSIGWLDDFSAVLRKRATGFLDQTGRCETTVSPPRRP</sequence>
<evidence type="ECO:0000313" key="7">
    <source>
        <dbReference type="Proteomes" id="UP000789752"/>
    </source>
</evidence>
<keyword evidence="4" id="KW-0804">Transcription</keyword>
<protein>
    <submittedName>
        <fullName evidence="6">HTH-type transcriptional regulator</fullName>
    </submittedName>
</protein>
<feature type="domain" description="HTH lysR-type" evidence="5">
    <location>
        <begin position="2"/>
        <end position="58"/>
    </location>
</feature>
<keyword evidence="7" id="KW-1185">Reference proteome</keyword>
<evidence type="ECO:0000256" key="2">
    <source>
        <dbReference type="ARBA" id="ARBA00023015"/>
    </source>
</evidence>
<dbReference type="InterPro" id="IPR036388">
    <property type="entry name" value="WH-like_DNA-bd_sf"/>
</dbReference>
<dbReference type="PROSITE" id="PS50931">
    <property type="entry name" value="HTH_LYSR"/>
    <property type="match status" value="1"/>
</dbReference>
<dbReference type="Pfam" id="PF03466">
    <property type="entry name" value="LysR_substrate"/>
    <property type="match status" value="1"/>
</dbReference>
<evidence type="ECO:0000256" key="4">
    <source>
        <dbReference type="ARBA" id="ARBA00023163"/>
    </source>
</evidence>
<dbReference type="InterPro" id="IPR017685">
    <property type="entry name" value="ArgP"/>
</dbReference>
<proteinExistence type="inferred from homology"/>
<evidence type="ECO:0000256" key="1">
    <source>
        <dbReference type="ARBA" id="ARBA00009437"/>
    </source>
</evidence>
<dbReference type="Gene3D" id="3.40.190.290">
    <property type="match status" value="1"/>
</dbReference>
<reference evidence="6 7" key="1">
    <citation type="submission" date="2021-04" db="EMBL/GenBank/DDBJ databases">
        <authorList>
            <person name="Vanwijnsberghe S."/>
        </authorList>
    </citation>
    <scope>NUCLEOTIDE SEQUENCE [LARGE SCALE GENOMIC DNA]</scope>
    <source>
        <strain evidence="6 7">LMG 32171</strain>
    </source>
</reference>
<dbReference type="NCBIfam" id="TIGR03298">
    <property type="entry name" value="argP"/>
    <property type="match status" value="1"/>
</dbReference>
<dbReference type="RefSeq" id="WP_228979082.1">
    <property type="nucleotide sequence ID" value="NZ_CAJQYY010000015.1"/>
</dbReference>
<dbReference type="NCBIfam" id="NF002964">
    <property type="entry name" value="PRK03635.1"/>
    <property type="match status" value="1"/>
</dbReference>
<gene>
    <name evidence="6" type="ORF">R54767_02801</name>
</gene>
<dbReference type="Proteomes" id="UP000789752">
    <property type="component" value="Unassembled WGS sequence"/>
</dbReference>
<dbReference type="NCBIfam" id="NF009888">
    <property type="entry name" value="PRK13348.1"/>
    <property type="match status" value="1"/>
</dbReference>
<dbReference type="PANTHER" id="PTHR30579:SF2">
    <property type="entry name" value="HTH-TYPE TRANSCRIPTIONAL REGULATOR ARGP"/>
    <property type="match status" value="1"/>
</dbReference>
<dbReference type="InterPro" id="IPR005119">
    <property type="entry name" value="LysR_subst-bd"/>
</dbReference>
<keyword evidence="2" id="KW-0805">Transcription regulation</keyword>
<dbReference type="InterPro" id="IPR000847">
    <property type="entry name" value="LysR_HTH_N"/>
</dbReference>
<evidence type="ECO:0000259" key="5">
    <source>
        <dbReference type="PROSITE" id="PS50931"/>
    </source>
</evidence>
<name>A0ABM8U4H4_9BURK</name>
<dbReference type="Pfam" id="PF00126">
    <property type="entry name" value="HTH_1"/>
    <property type="match status" value="1"/>
</dbReference>
<dbReference type="SUPFAM" id="SSF53850">
    <property type="entry name" value="Periplasmic binding protein-like II"/>
    <property type="match status" value="1"/>
</dbReference>
<dbReference type="EMBL" id="CAJQYY010000015">
    <property type="protein sequence ID" value="CAG4901981.1"/>
    <property type="molecule type" value="Genomic_DNA"/>
</dbReference>
<dbReference type="Gene3D" id="1.10.10.10">
    <property type="entry name" value="Winged helix-like DNA-binding domain superfamily/Winged helix DNA-binding domain"/>
    <property type="match status" value="1"/>
</dbReference>
<dbReference type="InterPro" id="IPR050176">
    <property type="entry name" value="LTTR"/>
</dbReference>